<dbReference type="SUPFAM" id="SSF51998">
    <property type="entry name" value="PFL-like glycyl radical enzymes"/>
    <property type="match status" value="1"/>
</dbReference>
<reference evidence="18 19" key="1">
    <citation type="submission" date="2010-06" db="EMBL/GenBank/DDBJ databases">
        <authorList>
            <person name="Muzny D."/>
            <person name="Qin X."/>
            <person name="Buhay C."/>
            <person name="Dugan-Rocha S."/>
            <person name="Ding Y."/>
            <person name="Chen G."/>
            <person name="Hawes A."/>
            <person name="Holder M."/>
            <person name="Jhangiani S."/>
            <person name="Johnson A."/>
            <person name="Khan Z."/>
            <person name="Li Z."/>
            <person name="Liu W."/>
            <person name="Liu X."/>
            <person name="Perez L."/>
            <person name="Shen H."/>
            <person name="Wang Q."/>
            <person name="Watt J."/>
            <person name="Xi L."/>
            <person name="Xin Y."/>
            <person name="Zhou J."/>
            <person name="Deng J."/>
            <person name="Jiang H."/>
            <person name="Liu Y."/>
            <person name="Qu J."/>
            <person name="Song X.-Z."/>
            <person name="Zhang L."/>
            <person name="Villasana D."/>
            <person name="Johnson A."/>
            <person name="Liu J."/>
            <person name="Liyanage D."/>
            <person name="Lorensuhewa L."/>
            <person name="Robinson T."/>
            <person name="Song A."/>
            <person name="Song B.-B."/>
            <person name="Dinh H."/>
            <person name="Thornton R."/>
            <person name="Coyle M."/>
            <person name="Francisco L."/>
            <person name="Jackson L."/>
            <person name="Javaid M."/>
            <person name="Korchina V."/>
            <person name="Kovar C."/>
            <person name="Mata R."/>
            <person name="Mathew T."/>
            <person name="Ngo R."/>
            <person name="Nguyen L."/>
            <person name="Nguyen N."/>
            <person name="Okwuonu G."/>
            <person name="Ongeri F."/>
            <person name="Pham C."/>
            <person name="Simmons D."/>
            <person name="Wilczek-Boney K."/>
            <person name="Hale W."/>
            <person name="Jakkamsetti A."/>
            <person name="Pham P."/>
            <person name="Ruth R."/>
            <person name="San Lucas F."/>
            <person name="Warren J."/>
            <person name="Zhang J."/>
            <person name="Zhao Z."/>
            <person name="Zhou C."/>
            <person name="Zhu D."/>
            <person name="Lee S."/>
            <person name="Bess C."/>
            <person name="Blankenburg K."/>
            <person name="Forbes L."/>
            <person name="Fu Q."/>
            <person name="Gubbala S."/>
            <person name="Hirani K."/>
            <person name="Jayaseelan J.C."/>
            <person name="Lara F."/>
            <person name="Munidasa M."/>
            <person name="Palculict T."/>
            <person name="Patil S."/>
            <person name="Pu L.-L."/>
            <person name="Saada N."/>
            <person name="Tang L."/>
            <person name="Weissenberger G."/>
            <person name="Zhu Y."/>
            <person name="Hemphill L."/>
            <person name="Shang Y."/>
            <person name="Youmans B."/>
            <person name="Ayvaz T."/>
            <person name="Ross M."/>
            <person name="Santibanez J."/>
            <person name="Aqrawi P."/>
            <person name="Gross S."/>
            <person name="Joshi V."/>
            <person name="Fowler G."/>
            <person name="Nazareth L."/>
            <person name="Reid J."/>
            <person name="Worley K."/>
            <person name="Petrosino J."/>
            <person name="Highlander S."/>
            <person name="Gibbs R."/>
        </authorList>
    </citation>
    <scope>NUCLEOTIDE SEQUENCE [LARGE SCALE GENOMIC DNA]</scope>
    <source>
        <strain evidence="18 19">JV-V03</strain>
    </source>
</reference>
<dbReference type="Pfam" id="PF17975">
    <property type="entry name" value="RNR_Alpha"/>
    <property type="match status" value="1"/>
</dbReference>
<evidence type="ECO:0000259" key="16">
    <source>
        <dbReference type="Pfam" id="PF17975"/>
    </source>
</evidence>
<evidence type="ECO:0000256" key="1">
    <source>
        <dbReference type="ARBA" id="ARBA00001922"/>
    </source>
</evidence>
<dbReference type="EC" id="1.17.4.2" evidence="4"/>
<evidence type="ECO:0000256" key="4">
    <source>
        <dbReference type="ARBA" id="ARBA00012275"/>
    </source>
</evidence>
<evidence type="ECO:0000256" key="8">
    <source>
        <dbReference type="ARBA" id="ARBA00022705"/>
    </source>
</evidence>
<keyword evidence="11" id="KW-0676">Redox-active center</keyword>
<dbReference type="PANTHER" id="PTHR43371">
    <property type="entry name" value="VITAMIN B12-DEPENDENT RIBONUCLEOTIDE REDUCTASE"/>
    <property type="match status" value="1"/>
</dbReference>
<keyword evidence="6" id="KW-0021">Allosteric enzyme</keyword>
<dbReference type="InterPro" id="IPR040763">
    <property type="entry name" value="RNR_alpha_hel"/>
</dbReference>
<evidence type="ECO:0000313" key="19">
    <source>
        <dbReference type="Proteomes" id="UP000003672"/>
    </source>
</evidence>
<feature type="domain" description="B12-dependent ribonucleotide reductase insertion" evidence="17">
    <location>
        <begin position="211"/>
        <end position="321"/>
    </location>
</feature>
<evidence type="ECO:0000256" key="15">
    <source>
        <dbReference type="PIRSR" id="PIRSR613345-2"/>
    </source>
</evidence>
<evidence type="ECO:0000313" key="18">
    <source>
        <dbReference type="EMBL" id="EFJ69623.1"/>
    </source>
</evidence>
<keyword evidence="9 18" id="KW-0560">Oxidoreductase</keyword>
<dbReference type="EMBL" id="ACGO02000001">
    <property type="protein sequence ID" value="EFJ69623.1"/>
    <property type="molecule type" value="Genomic_DNA"/>
</dbReference>
<keyword evidence="8" id="KW-0235">DNA replication</keyword>
<evidence type="ECO:0000259" key="17">
    <source>
        <dbReference type="Pfam" id="PF21995"/>
    </source>
</evidence>
<evidence type="ECO:0000256" key="5">
    <source>
        <dbReference type="ARBA" id="ARBA00021063"/>
    </source>
</evidence>
<evidence type="ECO:0000256" key="10">
    <source>
        <dbReference type="ARBA" id="ARBA00023157"/>
    </source>
</evidence>
<dbReference type="NCBIfam" id="TIGR02505">
    <property type="entry name" value="RTPR"/>
    <property type="match status" value="1"/>
</dbReference>
<feature type="domain" description="Ribonucleotide reductase alpha-helical" evidence="16">
    <location>
        <begin position="36"/>
        <end position="135"/>
    </location>
</feature>
<organism evidence="18 19">
    <name type="scientific">Lactobacillus paragasseri JV-V03</name>
    <dbReference type="NCBI Taxonomy" id="525326"/>
    <lineage>
        <taxon>Bacteria</taxon>
        <taxon>Bacillati</taxon>
        <taxon>Bacillota</taxon>
        <taxon>Bacilli</taxon>
        <taxon>Lactobacillales</taxon>
        <taxon>Lactobacillaceae</taxon>
        <taxon>Lactobacillus</taxon>
    </lineage>
</organism>
<dbReference type="GO" id="GO:0031419">
    <property type="term" value="F:cobalamin binding"/>
    <property type="evidence" value="ECO:0007669"/>
    <property type="project" value="UniProtKB-KW"/>
</dbReference>
<keyword evidence="12" id="KW-0170">Cobalt</keyword>
<dbReference type="Proteomes" id="UP000003672">
    <property type="component" value="Unassembled WGS sequence"/>
</dbReference>
<evidence type="ECO:0000256" key="7">
    <source>
        <dbReference type="ARBA" id="ARBA00022628"/>
    </source>
</evidence>
<sequence>MFLFKKNTRYCVILLGVDKILYLGRDKNMSDLRIILDPDFIAQTKKEVTPHWGELGWVTYKRTYARWLDDKNRSENWDETVKRVIEGNINLDPRLKNDPSEKTIHELTAEAKQLFRLVYGLAATPSGRNLWISGTDYQKRNGDSLNNCWFIAIRPQKYGNSHIVPAYLTQDQIAPSMPFSFLFDQLMKGGGVGFSVVDENINQIPKLDQKVDLAIVIDKKSKSYDASLKLGATDLDEWKKANQGTEDYIYYKLPDTREGWVLANARLIDMHFNSTNPENKKKLVLDISDIRPYGAKIHGFGGTASGPMPLIEMLFDINQILNDRAGQNLTAVDATDICNLIGKTVVAGNVRRSAELALGSSDNQAFITMKQDKKKLYHHRWASNNSVAINSEFDNYQPIANSILHNGEPGVVNLELSRNYGRIKDGYQAGIDGEVEGTNPCGEISLANGEPCNLFEVFPLIAQKQGWDLKEAFKLAARYTKRVTFSPYDWEVSRKIINKNRRIGVSMSGIQDWILSTFGHRVVTGFKTATDSETGKEIKDPVYDPEIIKTVDGLYQAVVDADKDYSQELNCNTSIKHTTVKPSGTVAKLAGVSEGMHFHYSGYLIQRIRFQETDPLLPALKDCGYKTEPDIYTPHTICVEFPIKAANADSDNFASAGTVSIAEQFATQAFLQTYWSDNAVSCTITFQNDESDQIAPLLHQYRHAIKSTSLLPYYGGSLKQAPKEPISKEKYEKADNHITGNVEIVFEQTNDDQKGLELVDQSDCDNGACPIK</sequence>
<name>A0AA87A364_9LACO</name>
<comment type="subunit">
    <text evidence="3">Monomer.</text>
</comment>
<evidence type="ECO:0000256" key="9">
    <source>
        <dbReference type="ARBA" id="ARBA00023002"/>
    </source>
</evidence>
<comment type="similarity">
    <text evidence="2">Belongs to the class II ribonucleoside-triphosphate reductase family.</text>
</comment>
<proteinExistence type="inferred from homology"/>
<dbReference type="Pfam" id="PF21995">
    <property type="entry name" value="RNR-II_ins_dom"/>
    <property type="match status" value="1"/>
</dbReference>
<evidence type="ECO:0000256" key="6">
    <source>
        <dbReference type="ARBA" id="ARBA00022533"/>
    </source>
</evidence>
<evidence type="ECO:0000256" key="2">
    <source>
        <dbReference type="ARBA" id="ARBA00005654"/>
    </source>
</evidence>
<feature type="active site" evidence="14">
    <location>
        <position position="441"/>
    </location>
</feature>
<dbReference type="AlphaFoldDB" id="A0AA87A364"/>
<comment type="catalytic activity">
    <reaction evidence="13">
        <text>a 2'-deoxyribonucleoside 5'-triphosphate + [thioredoxin]-disulfide + H2O = a ribonucleoside 5'-triphosphate + [thioredoxin]-dithiol</text>
        <dbReference type="Rhea" id="RHEA:12701"/>
        <dbReference type="Rhea" id="RHEA-COMP:10698"/>
        <dbReference type="Rhea" id="RHEA-COMP:10700"/>
        <dbReference type="ChEBI" id="CHEBI:15377"/>
        <dbReference type="ChEBI" id="CHEBI:29950"/>
        <dbReference type="ChEBI" id="CHEBI:50058"/>
        <dbReference type="ChEBI" id="CHEBI:61557"/>
        <dbReference type="ChEBI" id="CHEBI:61560"/>
        <dbReference type="EC" id="1.17.4.2"/>
    </reaction>
</comment>
<evidence type="ECO:0000256" key="11">
    <source>
        <dbReference type="ARBA" id="ARBA00023284"/>
    </source>
</evidence>
<feature type="active site" evidence="14">
    <location>
        <position position="443"/>
    </location>
</feature>
<evidence type="ECO:0000256" key="13">
    <source>
        <dbReference type="ARBA" id="ARBA00048987"/>
    </source>
</evidence>
<dbReference type="GO" id="GO:0008998">
    <property type="term" value="F:ribonucleoside-triphosphate reductase (thioredoxin) activity"/>
    <property type="evidence" value="ECO:0007669"/>
    <property type="project" value="UniProtKB-EC"/>
</dbReference>
<evidence type="ECO:0000256" key="14">
    <source>
        <dbReference type="PIRSR" id="PIRSR613345-1"/>
    </source>
</evidence>
<keyword evidence="10 15" id="KW-1015">Disulfide bond</keyword>
<protein>
    <recommendedName>
        <fullName evidence="5">Adenosylcobalamin-dependent ribonucleoside-triphosphate reductase</fullName>
        <ecNumber evidence="4">1.17.4.2</ecNumber>
    </recommendedName>
</protein>
<keyword evidence="7" id="KW-0846">Cobalamin</keyword>
<dbReference type="GO" id="GO:0006260">
    <property type="term" value="P:DNA replication"/>
    <property type="evidence" value="ECO:0007669"/>
    <property type="project" value="UniProtKB-KW"/>
</dbReference>
<feature type="disulfide bond" description="Redox-active" evidence="15">
    <location>
        <begin position="148"/>
        <end position="452"/>
    </location>
</feature>
<dbReference type="InterPro" id="IPR054158">
    <property type="entry name" value="RNR-II_ins_dom"/>
</dbReference>
<evidence type="ECO:0000256" key="12">
    <source>
        <dbReference type="ARBA" id="ARBA00023285"/>
    </source>
</evidence>
<gene>
    <name evidence="18" type="primary">nrdJ</name>
    <name evidence="18" type="ORF">HMPREF0514_10067</name>
</gene>
<evidence type="ECO:0000256" key="3">
    <source>
        <dbReference type="ARBA" id="ARBA00011245"/>
    </source>
</evidence>
<dbReference type="Gene3D" id="3.30.1620.10">
    <property type="entry name" value="b-12 dependent (class ii) ribonucleotide reductase, Chain A, Domain 2"/>
    <property type="match status" value="1"/>
</dbReference>
<dbReference type="InterPro" id="IPR050862">
    <property type="entry name" value="RdRp_reductase_class-2"/>
</dbReference>
<comment type="caution">
    <text evidence="18">The sequence shown here is derived from an EMBL/GenBank/DDBJ whole genome shotgun (WGS) entry which is preliminary data.</text>
</comment>
<dbReference type="PANTHER" id="PTHR43371:SF1">
    <property type="entry name" value="RIBONUCLEOSIDE-DIPHOSPHATE REDUCTASE"/>
    <property type="match status" value="1"/>
</dbReference>
<dbReference type="Gene3D" id="3.20.70.20">
    <property type="match status" value="1"/>
</dbReference>
<dbReference type="InterPro" id="IPR013345">
    <property type="entry name" value="RTP_Rdtase_AdoCbl-dep"/>
</dbReference>
<dbReference type="GO" id="GO:0004748">
    <property type="term" value="F:ribonucleoside-diphosphate reductase activity, thioredoxin disulfide as acceptor"/>
    <property type="evidence" value="ECO:0007669"/>
    <property type="project" value="InterPro"/>
</dbReference>
<dbReference type="GO" id="GO:0000166">
    <property type="term" value="F:nucleotide binding"/>
    <property type="evidence" value="ECO:0007669"/>
    <property type="project" value="InterPro"/>
</dbReference>
<accession>A0AA87A364</accession>
<dbReference type="Gene3D" id="3.90.1390.10">
    <property type="entry name" value="b-12 dependent (class ii) ribonucleotide reductase, chain A, domain 3"/>
    <property type="match status" value="1"/>
</dbReference>
<comment type="cofactor">
    <cofactor evidence="1">
        <name>adenosylcob(III)alamin</name>
        <dbReference type="ChEBI" id="CHEBI:18408"/>
    </cofactor>
</comment>